<feature type="domain" description="Calcineurin-like phosphoesterase" evidence="3">
    <location>
        <begin position="5"/>
        <end position="237"/>
    </location>
</feature>
<dbReference type="Proteomes" id="UP001314261">
    <property type="component" value="Unassembled WGS sequence"/>
</dbReference>
<dbReference type="Gene3D" id="3.60.21.10">
    <property type="match status" value="1"/>
</dbReference>
<dbReference type="EC" id="3.1.3.5" evidence="5"/>
<evidence type="ECO:0000256" key="1">
    <source>
        <dbReference type="ARBA" id="ARBA00022729"/>
    </source>
</evidence>
<dbReference type="EC" id="3.1.4.16" evidence="5"/>
<keyword evidence="2 5" id="KW-0378">Hydrolase</keyword>
<dbReference type="Pfam" id="PF02872">
    <property type="entry name" value="5_nucleotid_C"/>
    <property type="match status" value="1"/>
</dbReference>
<dbReference type="PRINTS" id="PR01607">
    <property type="entry name" value="APYRASEFAMLY"/>
</dbReference>
<reference evidence="5 6" key="1">
    <citation type="submission" date="2023-10" db="EMBL/GenBank/DDBJ databases">
        <authorList>
            <person name="Botero Cardona J."/>
        </authorList>
    </citation>
    <scope>NUCLEOTIDE SEQUENCE [LARGE SCALE GENOMIC DNA]</scope>
    <source>
        <strain evidence="5 6">R-54839</strain>
    </source>
</reference>
<accession>A0ABN9YP42</accession>
<dbReference type="PROSITE" id="PS00786">
    <property type="entry name" value="5_NUCLEOTIDASE_2"/>
    <property type="match status" value="1"/>
</dbReference>
<dbReference type="InterPro" id="IPR036907">
    <property type="entry name" value="5'-Nucleotdase_C_sf"/>
</dbReference>
<dbReference type="InterPro" id="IPR004843">
    <property type="entry name" value="Calcineurin-like_PHP"/>
</dbReference>
<evidence type="ECO:0000256" key="2">
    <source>
        <dbReference type="RuleBase" id="RU362119"/>
    </source>
</evidence>
<evidence type="ECO:0000259" key="3">
    <source>
        <dbReference type="Pfam" id="PF00149"/>
    </source>
</evidence>
<dbReference type="GO" id="GO:0008254">
    <property type="term" value="F:3'-nucleotidase activity"/>
    <property type="evidence" value="ECO:0007669"/>
    <property type="project" value="UniProtKB-EC"/>
</dbReference>
<evidence type="ECO:0000313" key="6">
    <source>
        <dbReference type="Proteomes" id="UP001314261"/>
    </source>
</evidence>
<proteinExistence type="inferred from homology"/>
<dbReference type="SUPFAM" id="SSF56300">
    <property type="entry name" value="Metallo-dependent phosphatases"/>
    <property type="match status" value="1"/>
</dbReference>
<evidence type="ECO:0000259" key="4">
    <source>
        <dbReference type="Pfam" id="PF02872"/>
    </source>
</evidence>
<dbReference type="PANTHER" id="PTHR11575:SF6">
    <property type="entry name" value="2',3'-CYCLIC-NUCLEOTIDE 2'-PHOSPHODIESTERASE_3'-NUCLEOTIDASE"/>
    <property type="match status" value="1"/>
</dbReference>
<comment type="similarity">
    <text evidence="2">Belongs to the 5'-nucleotidase family.</text>
</comment>
<dbReference type="Pfam" id="PF00149">
    <property type="entry name" value="Metallophos"/>
    <property type="match status" value="1"/>
</dbReference>
<protein>
    <submittedName>
        <fullName evidence="5">5'-nucleotidase family (UshA)</fullName>
        <ecNumber evidence="5">3.1.3.5</ecNumber>
        <ecNumber evidence="5">3.1.3.6</ecNumber>
        <ecNumber evidence="5">3.1.4.16</ecNumber>
    </submittedName>
</protein>
<dbReference type="InterPro" id="IPR006146">
    <property type="entry name" value="5'-Nucleotdase_CS"/>
</dbReference>
<dbReference type="Gene3D" id="3.90.780.10">
    <property type="entry name" value="5'-Nucleotidase, C-terminal domain"/>
    <property type="match status" value="1"/>
</dbReference>
<dbReference type="GO" id="GO:0008253">
    <property type="term" value="F:5'-nucleotidase activity"/>
    <property type="evidence" value="ECO:0007669"/>
    <property type="project" value="UniProtKB-EC"/>
</dbReference>
<dbReference type="InterPro" id="IPR008334">
    <property type="entry name" value="5'-Nucleotdase_C"/>
</dbReference>
<evidence type="ECO:0000313" key="5">
    <source>
        <dbReference type="EMBL" id="CAK1234234.1"/>
    </source>
</evidence>
<dbReference type="PANTHER" id="PTHR11575">
    <property type="entry name" value="5'-NUCLEOTIDASE-RELATED"/>
    <property type="match status" value="1"/>
</dbReference>
<dbReference type="GO" id="GO:0008663">
    <property type="term" value="F:2',3'-cyclic-nucleotide 2'-phosphodiesterase activity"/>
    <property type="evidence" value="ECO:0007669"/>
    <property type="project" value="UniProtKB-EC"/>
</dbReference>
<keyword evidence="6" id="KW-1185">Reference proteome</keyword>
<comment type="caution">
    <text evidence="5">The sequence shown here is derived from an EMBL/GenBank/DDBJ whole genome shotgun (WGS) entry which is preliminary data.</text>
</comment>
<dbReference type="InterPro" id="IPR006179">
    <property type="entry name" value="5_nucleotidase/apyrase"/>
</dbReference>
<dbReference type="EMBL" id="CAUZLR010000003">
    <property type="protein sequence ID" value="CAK1234234.1"/>
    <property type="molecule type" value="Genomic_DNA"/>
</dbReference>
<dbReference type="InterPro" id="IPR029052">
    <property type="entry name" value="Metallo-depent_PP-like"/>
</dbReference>
<dbReference type="RefSeq" id="WP_338346022.1">
    <property type="nucleotide sequence ID" value="NZ_CAUZLR010000003.1"/>
</dbReference>
<keyword evidence="1" id="KW-0732">Signal</keyword>
<dbReference type="EC" id="3.1.3.6" evidence="5"/>
<sequence length="519" mass="58105">MNLQILSTSDSHTFWWGEETIAKDVAAPYGLFRAASVLSTMTKDAEKNGDFLIKIDNGDFIQGPLLGNYIAESAPDQATIFSELPKQIAYDVRTLGNHEFNFGIDYLKKIFEDDQTLLNANVLDKETGQPFIGQAYKIFEKKGKKVAVIGLTTKYVPNWEKPENIRGIEFVDPVQVAKELIEQLESRVDAIVIAYHGGFARDLTTDAILEPETGENQGNQLLKLSGLSALVTGHQHRQIAGVYNDVPVSQPGYRAEAVGQLTISFSDEENRKGQTLPAVANLVHTNNWPEDTKILAQYQTLKEELDGWIDQVLATSGTDLSIQSVPQARQKGHPFVDLINHIQLEATGADLSATALFNDEVAGFGHTITRRSILGNYPFPNTPVTIAMTGKQVQRALETNAAYFTLVDQQIAVNPSYHLSKKQDYNYDLWLGLDYRFDLTKPIGQRVTIEAIQQQPFDPDKTYRVVVNNYRATGAGNQVFKEGKVLSEGRQTISEMIENYFQNHDKIFSTKQKHFHIDY</sequence>
<dbReference type="SUPFAM" id="SSF55816">
    <property type="entry name" value="5'-nucleotidase (syn. UDP-sugar hydrolase), C-terminal domain"/>
    <property type="match status" value="1"/>
</dbReference>
<gene>
    <name evidence="5" type="ORF">R54839_PPFHFPJH_00586</name>
</gene>
<feature type="domain" description="5'-Nucleotidase C-terminal" evidence="4">
    <location>
        <begin position="324"/>
        <end position="481"/>
    </location>
</feature>
<name>A0ABN9YP42_9LACO</name>
<organism evidence="5 6">
    <name type="scientific">Fructobacillus fructosus</name>
    <dbReference type="NCBI Taxonomy" id="1631"/>
    <lineage>
        <taxon>Bacteria</taxon>
        <taxon>Bacillati</taxon>
        <taxon>Bacillota</taxon>
        <taxon>Bacilli</taxon>
        <taxon>Lactobacillales</taxon>
        <taxon>Lactobacillaceae</taxon>
        <taxon>Fructobacillus</taxon>
    </lineage>
</organism>
<keyword evidence="2" id="KW-0547">Nucleotide-binding</keyword>